<evidence type="ECO:0000256" key="1">
    <source>
        <dbReference type="ARBA" id="ARBA00022729"/>
    </source>
</evidence>
<feature type="domain" description="ZP" evidence="4">
    <location>
        <begin position="1"/>
        <end position="167"/>
    </location>
</feature>
<keyword evidence="1 3" id="KW-0732">Signal</keyword>
<evidence type="ECO:0000256" key="3">
    <source>
        <dbReference type="SAM" id="SignalP"/>
    </source>
</evidence>
<keyword evidence="2" id="KW-1015">Disulfide bond</keyword>
<proteinExistence type="predicted"/>
<name>A0A2G8L0F1_STIJA</name>
<evidence type="ECO:0000259" key="4">
    <source>
        <dbReference type="PROSITE" id="PS51034"/>
    </source>
</evidence>
<dbReference type="Proteomes" id="UP000230750">
    <property type="component" value="Unassembled WGS sequence"/>
</dbReference>
<organism evidence="5 6">
    <name type="scientific">Stichopus japonicus</name>
    <name type="common">Sea cucumber</name>
    <dbReference type="NCBI Taxonomy" id="307972"/>
    <lineage>
        <taxon>Eukaryota</taxon>
        <taxon>Metazoa</taxon>
        <taxon>Echinodermata</taxon>
        <taxon>Eleutherozoa</taxon>
        <taxon>Echinozoa</taxon>
        <taxon>Holothuroidea</taxon>
        <taxon>Aspidochirotacea</taxon>
        <taxon>Aspidochirotida</taxon>
        <taxon>Stichopodidae</taxon>
        <taxon>Apostichopus</taxon>
    </lineage>
</organism>
<dbReference type="OrthoDB" id="10063988at2759"/>
<sequence length="185" mass="20683">MTPKGEMIFLFFLVFGFCQIVEGQNITKNLTGTASFEILFDVFSDADFVTLVTESSTIETNQQVYLKAEVNHITGLDLIGTHCYTTPGSDPNDNTNYTIITDGCSESEFITSIRQDVYTEKPNFAFEARVFRFTHDDSDSLYFHCTLTLCNQGTCPPGTCLSKRRKRSTNAKVYSKVSTGLVISK</sequence>
<evidence type="ECO:0000313" key="5">
    <source>
        <dbReference type="EMBL" id="PIK53727.1"/>
    </source>
</evidence>
<dbReference type="PANTHER" id="PTHR14002:SF54">
    <property type="entry name" value="ZONA PELLUCIDA SPERM-BINDING PROTEIN 2"/>
    <property type="match status" value="1"/>
</dbReference>
<dbReference type="PROSITE" id="PS51034">
    <property type="entry name" value="ZP_2"/>
    <property type="match status" value="1"/>
</dbReference>
<gene>
    <name evidence="5" type="ORF">BSL78_09317</name>
</gene>
<dbReference type="Pfam" id="PF00100">
    <property type="entry name" value="Zona_pellucida"/>
    <property type="match status" value="1"/>
</dbReference>
<reference evidence="5 6" key="1">
    <citation type="journal article" date="2017" name="PLoS Biol.">
        <title>The sea cucumber genome provides insights into morphological evolution and visceral regeneration.</title>
        <authorList>
            <person name="Zhang X."/>
            <person name="Sun L."/>
            <person name="Yuan J."/>
            <person name="Sun Y."/>
            <person name="Gao Y."/>
            <person name="Zhang L."/>
            <person name="Li S."/>
            <person name="Dai H."/>
            <person name="Hamel J.F."/>
            <person name="Liu C."/>
            <person name="Yu Y."/>
            <person name="Liu S."/>
            <person name="Lin W."/>
            <person name="Guo K."/>
            <person name="Jin S."/>
            <person name="Xu P."/>
            <person name="Storey K.B."/>
            <person name="Huan P."/>
            <person name="Zhang T."/>
            <person name="Zhou Y."/>
            <person name="Zhang J."/>
            <person name="Lin C."/>
            <person name="Li X."/>
            <person name="Xing L."/>
            <person name="Huo D."/>
            <person name="Sun M."/>
            <person name="Wang L."/>
            <person name="Mercier A."/>
            <person name="Li F."/>
            <person name="Yang H."/>
            <person name="Xiang J."/>
        </authorList>
    </citation>
    <scope>NUCLEOTIDE SEQUENCE [LARGE SCALE GENOMIC DNA]</scope>
    <source>
        <strain evidence="5">Shaxun</strain>
        <tissue evidence="5">Muscle</tissue>
    </source>
</reference>
<protein>
    <submittedName>
        <fullName evidence="5">Putative oncoprotein-induced transcript 3 protein</fullName>
    </submittedName>
</protein>
<dbReference type="EMBL" id="MRZV01000274">
    <property type="protein sequence ID" value="PIK53727.1"/>
    <property type="molecule type" value="Genomic_DNA"/>
</dbReference>
<dbReference type="AlphaFoldDB" id="A0A2G8L0F1"/>
<feature type="chain" id="PRO_5013795613" evidence="3">
    <location>
        <begin position="24"/>
        <end position="185"/>
    </location>
</feature>
<feature type="signal peptide" evidence="3">
    <location>
        <begin position="1"/>
        <end position="23"/>
    </location>
</feature>
<dbReference type="InterPro" id="IPR042235">
    <property type="entry name" value="ZP-C_dom"/>
</dbReference>
<dbReference type="InterPro" id="IPR001507">
    <property type="entry name" value="ZP_dom"/>
</dbReference>
<dbReference type="PANTHER" id="PTHR14002">
    <property type="entry name" value="ENDOGLIN/TGF-BETA RECEPTOR TYPE III"/>
    <property type="match status" value="1"/>
</dbReference>
<evidence type="ECO:0000313" key="6">
    <source>
        <dbReference type="Proteomes" id="UP000230750"/>
    </source>
</evidence>
<dbReference type="InterPro" id="IPR055355">
    <property type="entry name" value="ZP-C"/>
</dbReference>
<evidence type="ECO:0000256" key="2">
    <source>
        <dbReference type="ARBA" id="ARBA00023157"/>
    </source>
</evidence>
<dbReference type="Gene3D" id="2.60.40.4100">
    <property type="entry name" value="Zona pellucida, ZP-C domain"/>
    <property type="match status" value="1"/>
</dbReference>
<comment type="caution">
    <text evidence="5">The sequence shown here is derived from an EMBL/GenBank/DDBJ whole genome shotgun (WGS) entry which is preliminary data.</text>
</comment>
<accession>A0A2G8L0F1</accession>
<keyword evidence="6" id="KW-1185">Reference proteome</keyword>